<keyword evidence="5" id="KW-0804">Transcription</keyword>
<dbReference type="NCBIfam" id="TIGR02937">
    <property type="entry name" value="sigma70-ECF"/>
    <property type="match status" value="1"/>
</dbReference>
<dbReference type="InterPro" id="IPR013324">
    <property type="entry name" value="RNA_pol_sigma_r3/r4-like"/>
</dbReference>
<sequence length="199" mass="22475">MTGKPDDMTVIAAVLNGDLNAFELLLRRHGVSVARLVAAHVPGEHVAEVAHEVFVRAYKSLAGYAPVKPFAHWLSTIATRSCHDFWRDRYRRRESPASDLSEDGQLFIETALAAESTERFEQLARQADARELLALLLDQLTPLDRMILTMTFLEERTVRETAEMLGISAPNVKVRAFRARKKLKDFLKRHDIQGGLHDS</sequence>
<feature type="domain" description="RNA polymerase sigma factor 70 region 4 type 2" evidence="7">
    <location>
        <begin position="131"/>
        <end position="183"/>
    </location>
</feature>
<dbReference type="KEGG" id="das:Daes_0839"/>
<dbReference type="InterPro" id="IPR036388">
    <property type="entry name" value="WH-like_DNA-bd_sf"/>
</dbReference>
<gene>
    <name evidence="8" type="ordered locus">Daes_0839</name>
</gene>
<evidence type="ECO:0000256" key="1">
    <source>
        <dbReference type="ARBA" id="ARBA00010641"/>
    </source>
</evidence>
<dbReference type="PANTHER" id="PTHR43133:SF8">
    <property type="entry name" value="RNA POLYMERASE SIGMA FACTOR HI_1459-RELATED"/>
    <property type="match status" value="1"/>
</dbReference>
<dbReference type="Gene3D" id="1.10.10.10">
    <property type="entry name" value="Winged helix-like DNA-binding domain superfamily/Winged helix DNA-binding domain"/>
    <property type="match status" value="1"/>
</dbReference>
<accession>E6VRC7</accession>
<keyword evidence="2" id="KW-0805">Transcription regulation</keyword>
<evidence type="ECO:0000256" key="5">
    <source>
        <dbReference type="ARBA" id="ARBA00023163"/>
    </source>
</evidence>
<keyword evidence="4" id="KW-0238">DNA-binding</keyword>
<dbReference type="HOGENOM" id="CLU_047691_3_0_7"/>
<evidence type="ECO:0000313" key="8">
    <source>
        <dbReference type="EMBL" id="ADU61856.1"/>
    </source>
</evidence>
<dbReference type="InterPro" id="IPR014284">
    <property type="entry name" value="RNA_pol_sigma-70_dom"/>
</dbReference>
<organism evidence="8 9">
    <name type="scientific">Pseudodesulfovibrio aespoeensis (strain ATCC 700646 / DSM 10631 / Aspo-2)</name>
    <name type="common">Desulfovibrio aespoeensis</name>
    <dbReference type="NCBI Taxonomy" id="643562"/>
    <lineage>
        <taxon>Bacteria</taxon>
        <taxon>Pseudomonadati</taxon>
        <taxon>Thermodesulfobacteriota</taxon>
        <taxon>Desulfovibrionia</taxon>
        <taxon>Desulfovibrionales</taxon>
        <taxon>Desulfovibrionaceae</taxon>
    </lineage>
</organism>
<dbReference type="InterPro" id="IPR013249">
    <property type="entry name" value="RNA_pol_sigma70_r4_t2"/>
</dbReference>
<dbReference type="Pfam" id="PF08281">
    <property type="entry name" value="Sigma70_r4_2"/>
    <property type="match status" value="1"/>
</dbReference>
<keyword evidence="3" id="KW-0731">Sigma factor</keyword>
<dbReference type="GO" id="GO:0016987">
    <property type="term" value="F:sigma factor activity"/>
    <property type="evidence" value="ECO:0007669"/>
    <property type="project" value="UniProtKB-KW"/>
</dbReference>
<proteinExistence type="inferred from homology"/>
<dbReference type="OrthoDB" id="9796555at2"/>
<dbReference type="InterPro" id="IPR007627">
    <property type="entry name" value="RNA_pol_sigma70_r2"/>
</dbReference>
<dbReference type="AlphaFoldDB" id="E6VRC7"/>
<protein>
    <submittedName>
        <fullName evidence="8">RNA polymerase sigma factor, sigma-70 family</fullName>
    </submittedName>
</protein>
<dbReference type="Pfam" id="PF04542">
    <property type="entry name" value="Sigma70_r2"/>
    <property type="match status" value="1"/>
</dbReference>
<evidence type="ECO:0000259" key="7">
    <source>
        <dbReference type="Pfam" id="PF08281"/>
    </source>
</evidence>
<evidence type="ECO:0000313" key="9">
    <source>
        <dbReference type="Proteomes" id="UP000002191"/>
    </source>
</evidence>
<dbReference type="Gene3D" id="1.10.1740.10">
    <property type="match status" value="1"/>
</dbReference>
<dbReference type="CDD" id="cd06171">
    <property type="entry name" value="Sigma70_r4"/>
    <property type="match status" value="1"/>
</dbReference>
<dbReference type="RefSeq" id="WP_013513787.1">
    <property type="nucleotide sequence ID" value="NC_014844.1"/>
</dbReference>
<dbReference type="STRING" id="643562.Daes_0839"/>
<reference evidence="8 9" key="2">
    <citation type="journal article" date="2014" name="Genome Announc.">
        <title>Complete Genome Sequence of the Subsurface, Mesophilic Sulfate-Reducing Bacterium Desulfovibrio aespoeensis Aspo-2.</title>
        <authorList>
            <person name="Pedersen K."/>
            <person name="Bengtsson A."/>
            <person name="Edlund J."/>
            <person name="Rabe L."/>
            <person name="Hazen T."/>
            <person name="Chakraborty R."/>
            <person name="Goodwin L."/>
            <person name="Shapiro N."/>
        </authorList>
    </citation>
    <scope>NUCLEOTIDE SEQUENCE [LARGE SCALE GENOMIC DNA]</scope>
    <source>
        <strain evidence="9">ATCC 700646 / DSM 10631 / Aspo-2</strain>
    </source>
</reference>
<dbReference type="GO" id="GO:0006352">
    <property type="term" value="P:DNA-templated transcription initiation"/>
    <property type="evidence" value="ECO:0007669"/>
    <property type="project" value="InterPro"/>
</dbReference>
<dbReference type="PANTHER" id="PTHR43133">
    <property type="entry name" value="RNA POLYMERASE ECF-TYPE SIGMA FACTO"/>
    <property type="match status" value="1"/>
</dbReference>
<dbReference type="InterPro" id="IPR039425">
    <property type="entry name" value="RNA_pol_sigma-70-like"/>
</dbReference>
<keyword evidence="9" id="KW-1185">Reference proteome</keyword>
<comment type="similarity">
    <text evidence="1">Belongs to the sigma-70 factor family. ECF subfamily.</text>
</comment>
<dbReference type="GO" id="GO:0003677">
    <property type="term" value="F:DNA binding"/>
    <property type="evidence" value="ECO:0007669"/>
    <property type="project" value="UniProtKB-KW"/>
</dbReference>
<dbReference type="Proteomes" id="UP000002191">
    <property type="component" value="Chromosome"/>
</dbReference>
<name>E6VRC7_PSEA9</name>
<reference evidence="9" key="1">
    <citation type="submission" date="2010-12" db="EMBL/GenBank/DDBJ databases">
        <title>Complete sequence of Desulfovibrio aespoeensis Aspo-2.</title>
        <authorList>
            <consortium name="US DOE Joint Genome Institute"/>
            <person name="Lucas S."/>
            <person name="Copeland A."/>
            <person name="Lapidus A."/>
            <person name="Cheng J.-F."/>
            <person name="Goodwin L."/>
            <person name="Pitluck S."/>
            <person name="Chertkov O."/>
            <person name="Misra M."/>
            <person name="Detter J.C."/>
            <person name="Han C."/>
            <person name="Tapia R."/>
            <person name="Land M."/>
            <person name="Hauser L."/>
            <person name="Kyrpides N."/>
            <person name="Ivanova N."/>
            <person name="Ovchinnikova G."/>
            <person name="Pedersen K."/>
            <person name="Jagevall S."/>
            <person name="Hazen T."/>
            <person name="Woyke T."/>
        </authorList>
    </citation>
    <scope>NUCLEOTIDE SEQUENCE [LARGE SCALE GENOMIC DNA]</scope>
    <source>
        <strain evidence="9">ATCC 700646 / DSM 10631 / Aspo-2</strain>
    </source>
</reference>
<evidence type="ECO:0000259" key="6">
    <source>
        <dbReference type="Pfam" id="PF04542"/>
    </source>
</evidence>
<feature type="domain" description="RNA polymerase sigma-70 region 2" evidence="6">
    <location>
        <begin position="26"/>
        <end position="91"/>
    </location>
</feature>
<evidence type="ECO:0000256" key="2">
    <source>
        <dbReference type="ARBA" id="ARBA00023015"/>
    </source>
</evidence>
<evidence type="ECO:0000256" key="4">
    <source>
        <dbReference type="ARBA" id="ARBA00023125"/>
    </source>
</evidence>
<dbReference type="eggNOG" id="COG1595">
    <property type="taxonomic scope" value="Bacteria"/>
</dbReference>
<dbReference type="InterPro" id="IPR013325">
    <property type="entry name" value="RNA_pol_sigma_r2"/>
</dbReference>
<dbReference type="EMBL" id="CP002431">
    <property type="protein sequence ID" value="ADU61856.1"/>
    <property type="molecule type" value="Genomic_DNA"/>
</dbReference>
<dbReference type="SUPFAM" id="SSF88946">
    <property type="entry name" value="Sigma2 domain of RNA polymerase sigma factors"/>
    <property type="match status" value="1"/>
</dbReference>
<evidence type="ECO:0000256" key="3">
    <source>
        <dbReference type="ARBA" id="ARBA00023082"/>
    </source>
</evidence>
<dbReference type="SUPFAM" id="SSF88659">
    <property type="entry name" value="Sigma3 and sigma4 domains of RNA polymerase sigma factors"/>
    <property type="match status" value="1"/>
</dbReference>